<dbReference type="InterPro" id="IPR050582">
    <property type="entry name" value="HAD-like_SerB"/>
</dbReference>
<evidence type="ECO:0000256" key="3">
    <source>
        <dbReference type="ARBA" id="ARBA00022842"/>
    </source>
</evidence>
<keyword evidence="2 4" id="KW-0378">Hydrolase</keyword>
<dbReference type="NCBIfam" id="TIGR01490">
    <property type="entry name" value="HAD-SF-IB-hyp1"/>
    <property type="match status" value="1"/>
</dbReference>
<keyword evidence="1" id="KW-0479">Metal-binding</keyword>
<dbReference type="OrthoDB" id="9784466at2"/>
<evidence type="ECO:0000256" key="2">
    <source>
        <dbReference type="ARBA" id="ARBA00022801"/>
    </source>
</evidence>
<dbReference type="InterPro" id="IPR023214">
    <property type="entry name" value="HAD_sf"/>
</dbReference>
<dbReference type="AlphaFoldDB" id="A0A494XM68"/>
<dbReference type="Pfam" id="PF12710">
    <property type="entry name" value="HAD"/>
    <property type="match status" value="1"/>
</dbReference>
<comment type="caution">
    <text evidence="4">The sequence shown here is derived from an EMBL/GenBank/DDBJ whole genome shotgun (WGS) entry which is preliminary data.</text>
</comment>
<dbReference type="GO" id="GO:0046872">
    <property type="term" value="F:metal ion binding"/>
    <property type="evidence" value="ECO:0007669"/>
    <property type="project" value="UniProtKB-KW"/>
</dbReference>
<keyword evidence="5" id="KW-1185">Reference proteome</keyword>
<dbReference type="EMBL" id="RBZU01000011">
    <property type="protein sequence ID" value="RKP48633.1"/>
    <property type="molecule type" value="Genomic_DNA"/>
</dbReference>
<keyword evidence="3" id="KW-0460">Magnesium</keyword>
<reference evidence="4 5" key="1">
    <citation type="submission" date="2018-10" db="EMBL/GenBank/DDBJ databases">
        <title>Robbsia sp. DHC34, isolated from soil.</title>
        <authorList>
            <person name="Gao Z.-H."/>
            <person name="Qiu L.-H."/>
        </authorList>
    </citation>
    <scope>NUCLEOTIDE SEQUENCE [LARGE SCALE GENOMIC DNA]</scope>
    <source>
        <strain evidence="4 5">DHC34</strain>
    </source>
</reference>
<proteinExistence type="predicted"/>
<dbReference type="Proteomes" id="UP000270342">
    <property type="component" value="Unassembled WGS sequence"/>
</dbReference>
<dbReference type="SUPFAM" id="SSF56784">
    <property type="entry name" value="HAD-like"/>
    <property type="match status" value="1"/>
</dbReference>
<evidence type="ECO:0000313" key="4">
    <source>
        <dbReference type="EMBL" id="RKP48633.1"/>
    </source>
</evidence>
<dbReference type="PANTHER" id="PTHR43344">
    <property type="entry name" value="PHOSPHOSERINE PHOSPHATASE"/>
    <property type="match status" value="1"/>
</dbReference>
<gene>
    <name evidence="4" type="ORF">D7S86_21765</name>
</gene>
<evidence type="ECO:0000256" key="1">
    <source>
        <dbReference type="ARBA" id="ARBA00022723"/>
    </source>
</evidence>
<evidence type="ECO:0000313" key="5">
    <source>
        <dbReference type="Proteomes" id="UP000270342"/>
    </source>
</evidence>
<dbReference type="CDD" id="cd02612">
    <property type="entry name" value="HAD_PGPPase"/>
    <property type="match status" value="1"/>
</dbReference>
<dbReference type="Gene3D" id="3.40.50.1000">
    <property type="entry name" value="HAD superfamily/HAD-like"/>
    <property type="match status" value="1"/>
</dbReference>
<dbReference type="GO" id="GO:0016787">
    <property type="term" value="F:hydrolase activity"/>
    <property type="evidence" value="ECO:0007669"/>
    <property type="project" value="UniProtKB-KW"/>
</dbReference>
<protein>
    <submittedName>
        <fullName evidence="4">HAD family hydrolase</fullName>
    </submittedName>
</protein>
<organism evidence="4 5">
    <name type="scientific">Pararobbsia silviterrae</name>
    <dbReference type="NCBI Taxonomy" id="1792498"/>
    <lineage>
        <taxon>Bacteria</taxon>
        <taxon>Pseudomonadati</taxon>
        <taxon>Pseudomonadota</taxon>
        <taxon>Betaproteobacteria</taxon>
        <taxon>Burkholderiales</taxon>
        <taxon>Burkholderiaceae</taxon>
        <taxon>Pararobbsia</taxon>
    </lineage>
</organism>
<dbReference type="NCBIfam" id="TIGR01488">
    <property type="entry name" value="HAD-SF-IB"/>
    <property type="match status" value="1"/>
</dbReference>
<dbReference type="Gene3D" id="1.20.1440.100">
    <property type="entry name" value="SG protein - dephosphorylation function"/>
    <property type="match status" value="1"/>
</dbReference>
<dbReference type="InterPro" id="IPR036412">
    <property type="entry name" value="HAD-like_sf"/>
</dbReference>
<dbReference type="RefSeq" id="WP_121089245.1">
    <property type="nucleotide sequence ID" value="NZ_RBZU01000011.1"/>
</dbReference>
<name>A0A494XM68_9BURK</name>
<dbReference type="PANTHER" id="PTHR43344:SF13">
    <property type="entry name" value="PHOSPHATASE RV3661-RELATED"/>
    <property type="match status" value="1"/>
</dbReference>
<sequence>MTKAARNLALFDLDHTLLPTDSDHEWGRFMVRLGIVDETSFLRAHEKFYADYKAGTLDIYAYLRFALAPLARHTRAELHAWHEQFMREVIHPAMLPAALELVRGHQDAGDLVCMITATNAFVTAPIARAFGIDCLIAPMPATVDNDPHGAYTGEVDGIPSFQEGKIIRTEQWLASLGLDWTSFPRSYFYSDSRNDIPLLEKVTDPIATNPDPTLRAHATQHGWRVLELFEAK</sequence>
<dbReference type="InterPro" id="IPR006385">
    <property type="entry name" value="HAD_hydro_SerB1"/>
</dbReference>
<accession>A0A494XM68</accession>